<evidence type="ECO:0000313" key="2">
    <source>
        <dbReference type="Proteomes" id="UP000076532"/>
    </source>
</evidence>
<protein>
    <submittedName>
        <fullName evidence="1">Uncharacterized protein</fullName>
    </submittedName>
</protein>
<proteinExistence type="predicted"/>
<sequence length="221" mass="25237">MLARHLHGSLSLLTSVEHSTPTPTWRMLPESFADYRAQTREHVPATPQLVVHQQLLEVERWLCWGCTAITPIYYSEGTNLPPFSVMGRRLYAALLDQPLLLTQFAPEEALLQPVAQVLPSAFWKLPPLLPQSQAEPLPSPVPETLSRIIVTTNASGQKGCDITIGYIITRYLWSRRNSEGGHNPLRNYRHSSDHWTHLYRRYSESWKRCSAKLSLSRLRDS</sequence>
<dbReference type="AlphaFoldDB" id="A0A166GBN7"/>
<evidence type="ECO:0000313" key="1">
    <source>
        <dbReference type="EMBL" id="KZP17672.1"/>
    </source>
</evidence>
<dbReference type="EMBL" id="KV417580">
    <property type="protein sequence ID" value="KZP17672.1"/>
    <property type="molecule type" value="Genomic_DNA"/>
</dbReference>
<organism evidence="1 2">
    <name type="scientific">Athelia psychrophila</name>
    <dbReference type="NCBI Taxonomy" id="1759441"/>
    <lineage>
        <taxon>Eukaryota</taxon>
        <taxon>Fungi</taxon>
        <taxon>Dikarya</taxon>
        <taxon>Basidiomycota</taxon>
        <taxon>Agaricomycotina</taxon>
        <taxon>Agaricomycetes</taxon>
        <taxon>Agaricomycetidae</taxon>
        <taxon>Atheliales</taxon>
        <taxon>Atheliaceae</taxon>
        <taxon>Athelia</taxon>
    </lineage>
</organism>
<dbReference type="Proteomes" id="UP000076532">
    <property type="component" value="Unassembled WGS sequence"/>
</dbReference>
<name>A0A166GBN7_9AGAM</name>
<reference evidence="1 2" key="1">
    <citation type="journal article" date="2016" name="Mol. Biol. Evol.">
        <title>Comparative Genomics of Early-Diverging Mushroom-Forming Fungi Provides Insights into the Origins of Lignocellulose Decay Capabilities.</title>
        <authorList>
            <person name="Nagy L.G."/>
            <person name="Riley R."/>
            <person name="Tritt A."/>
            <person name="Adam C."/>
            <person name="Daum C."/>
            <person name="Floudas D."/>
            <person name="Sun H."/>
            <person name="Yadav J.S."/>
            <person name="Pangilinan J."/>
            <person name="Larsson K.H."/>
            <person name="Matsuura K."/>
            <person name="Barry K."/>
            <person name="Labutti K."/>
            <person name="Kuo R."/>
            <person name="Ohm R.A."/>
            <person name="Bhattacharya S.S."/>
            <person name="Shirouzu T."/>
            <person name="Yoshinaga Y."/>
            <person name="Martin F.M."/>
            <person name="Grigoriev I.V."/>
            <person name="Hibbett D.S."/>
        </authorList>
    </citation>
    <scope>NUCLEOTIDE SEQUENCE [LARGE SCALE GENOMIC DNA]</scope>
    <source>
        <strain evidence="1 2">CBS 109695</strain>
    </source>
</reference>
<accession>A0A166GBN7</accession>
<gene>
    <name evidence="1" type="ORF">FIBSPDRAFT_894075</name>
</gene>
<keyword evidence="2" id="KW-1185">Reference proteome</keyword>